<accession>A0A1L0CXP2</accession>
<evidence type="ECO:0000256" key="3">
    <source>
        <dbReference type="ARBA" id="ARBA00022448"/>
    </source>
</evidence>
<evidence type="ECO:0000313" key="13">
    <source>
        <dbReference type="EMBL" id="SGZ39607.1"/>
    </source>
</evidence>
<feature type="transmembrane region" description="Helical" evidence="8">
    <location>
        <begin position="12"/>
        <end position="33"/>
    </location>
</feature>
<evidence type="ECO:0000256" key="6">
    <source>
        <dbReference type="ARBA" id="ARBA00023136"/>
    </source>
</evidence>
<feature type="transmembrane region" description="Helical" evidence="8">
    <location>
        <begin position="655"/>
        <end position="674"/>
    </location>
</feature>
<feature type="domain" description="10TM putative phosphate transporter extracellular tail" evidence="10">
    <location>
        <begin position="971"/>
        <end position="1029"/>
    </location>
</feature>
<dbReference type="Pfam" id="PF14703">
    <property type="entry name" value="PHM7_cyt"/>
    <property type="match status" value="1"/>
</dbReference>
<keyword evidence="4 8" id="KW-0812">Transmembrane</keyword>
<dbReference type="VEuPathDB" id="FungiDB:HGUI_01807"/>
<dbReference type="InterPro" id="IPR032880">
    <property type="entry name" value="CSC1/OSCA1-like_N"/>
</dbReference>
<dbReference type="PANTHER" id="PTHR13018:SF139">
    <property type="entry name" value="PHOSPHATE METABOLISM PROTEIN 7"/>
    <property type="match status" value="1"/>
</dbReference>
<dbReference type="InterPro" id="IPR022257">
    <property type="entry name" value="PHM7_ext"/>
</dbReference>
<evidence type="ECO:0000256" key="4">
    <source>
        <dbReference type="ARBA" id="ARBA00022692"/>
    </source>
</evidence>
<feature type="transmembrane region" description="Helical" evidence="8">
    <location>
        <begin position="592"/>
        <end position="613"/>
    </location>
</feature>
<evidence type="ECO:0000259" key="9">
    <source>
        <dbReference type="Pfam" id="PF02714"/>
    </source>
</evidence>
<feature type="transmembrane region" description="Helical" evidence="8">
    <location>
        <begin position="619"/>
        <end position="643"/>
    </location>
</feature>
<evidence type="ECO:0000259" key="10">
    <source>
        <dbReference type="Pfam" id="PF12621"/>
    </source>
</evidence>
<dbReference type="AlphaFoldDB" id="A0A1L0CXP2"/>
<feature type="transmembrane region" description="Helical" evidence="8">
    <location>
        <begin position="448"/>
        <end position="475"/>
    </location>
</feature>
<gene>
    <name evidence="13" type="ORF">HGUI_01807</name>
</gene>
<evidence type="ECO:0000256" key="8">
    <source>
        <dbReference type="SAM" id="Phobius"/>
    </source>
</evidence>
<comment type="subcellular location">
    <subcellularLocation>
        <location evidence="1">Membrane</location>
        <topology evidence="1">Multi-pass membrane protein</topology>
    </subcellularLocation>
</comment>
<feature type="transmembrane region" description="Helical" evidence="8">
    <location>
        <begin position="541"/>
        <end position="571"/>
    </location>
</feature>
<feature type="transmembrane region" description="Helical" evidence="8">
    <location>
        <begin position="496"/>
        <end position="521"/>
    </location>
</feature>
<dbReference type="Pfam" id="PF02714">
    <property type="entry name" value="RSN1_7TM"/>
    <property type="match status" value="1"/>
</dbReference>
<organism evidence="13 14">
    <name type="scientific">Hanseniaspora guilliermondii</name>
    <dbReference type="NCBI Taxonomy" id="56406"/>
    <lineage>
        <taxon>Eukaryota</taxon>
        <taxon>Fungi</taxon>
        <taxon>Dikarya</taxon>
        <taxon>Ascomycota</taxon>
        <taxon>Saccharomycotina</taxon>
        <taxon>Saccharomycetes</taxon>
        <taxon>Saccharomycodales</taxon>
        <taxon>Saccharomycodaceae</taxon>
        <taxon>Hanseniaspora</taxon>
    </lineage>
</organism>
<dbReference type="Pfam" id="PF12621">
    <property type="entry name" value="PHM7_ext"/>
    <property type="match status" value="1"/>
</dbReference>
<evidence type="ECO:0000313" key="14">
    <source>
        <dbReference type="Proteomes" id="UP000183365"/>
    </source>
</evidence>
<feature type="domain" description="CSC1/OSCA1-like cytosolic" evidence="12">
    <location>
        <begin position="196"/>
        <end position="389"/>
    </location>
</feature>
<feature type="domain" description="CSC1/OSCA1-like 7TM region" evidence="9">
    <location>
        <begin position="404"/>
        <end position="674"/>
    </location>
</feature>
<dbReference type="EMBL" id="FQNF01000027">
    <property type="protein sequence ID" value="SGZ39607.1"/>
    <property type="molecule type" value="Genomic_DNA"/>
</dbReference>
<protein>
    <submittedName>
        <fullName evidence="13">Related to Phosphate metabolism protein 7</fullName>
    </submittedName>
</protein>
<feature type="transmembrane region" description="Helical" evidence="8">
    <location>
        <begin position="407"/>
        <end position="428"/>
    </location>
</feature>
<feature type="compositionally biased region" description="Basic and acidic residues" evidence="7">
    <location>
        <begin position="930"/>
        <end position="939"/>
    </location>
</feature>
<dbReference type="InterPro" id="IPR003864">
    <property type="entry name" value="CSC1/OSCA1-like_7TM"/>
</dbReference>
<dbReference type="Pfam" id="PF13967">
    <property type="entry name" value="RSN1_TM"/>
    <property type="match status" value="1"/>
</dbReference>
<keyword evidence="5 8" id="KW-1133">Transmembrane helix</keyword>
<sequence length="1032" mass="117927">MASSSDAGSSTSAFVSTLIFNLIIFTIFIILFIQLRPKNKRVYQPRTLSDIKTMKPYERLTATSDFESDKKSASSYFSWVPMLLSKPHSFLIQHCSLDGYFFLRYISLMFFISLIGCFILLPILLPVNATNGSNLTGFSLLGMSNVTNHNRFYAHIFLSWIFFGLILWLVYRELYYYLTMRHAVQLSPLMQSLTSSKTVILTDCDKSMIDEDVVKREFDNVTKVTVGKDFSELEKNCQERDKISMKLENLLNKQINKSVSKVTKWSKKGKSLDDELSGKPKEDFQSYTNKRPHHKLKPKWYNKIPLIGGGEKVDSIDYYLKRIDELNKEISYQQENWKNEFDDMGSLFIQFETQYDAQKCYQNIDLVMEKSAFGSKYIGYAPNDLIWENVSMNKTVRLGKEKTATTMIVLLLIFWSIPVAVVGCISNINFLTNKVHFLRFINNCPKVILGLITGLLPTIMLSILMMLVPVFIKFLGKKSGLLSHQEIELYCQKWYFAFQVIEVFLVTTMTSAATSSVTAIINKPSSAMTLLSENLPKASNFYIAYFMLLGLTFPSGQLLQIVSLILSKVLGRILDSTPRQKWNRYNNLSKPSWGVVTPVIELLAVLFVCYAIIQPMILIFSTFALGLYYIAYIYTFNYVVGFAENNLKGRAYVKSLFHTFTALYLAEVCLIGLFVMGKNWGAVVLEAVTLVATAGCHIFYKKRFLCLVDIVPLNAFNLQNQGDLSSQALINFNEYPIDQGFKDFQQGRKLVKEKKAEMKEETANGEPIRPANEDDLAKADLIPRQRAVEEEGNKRNSMHQEVQLPESTFVEGEGIFSDDHANDNFSKLHYYDVKDKKGDAPDISLNPEMDKMIAHNRNLDLEKYPSNKEKMNKAGLIRMIKTFFKPTETYTLPKVYARLPEFYELVALDGGIPRPDLNLKNSFGINYNDDKSTSEEFKNENTSNESFDGKKNNNVQSDPFKNGLGAGDFDGYLYPRLSDKEPIIWICRDDMKISEAQITYAKGFGVDVRDDDTKYDEKGKSMYCNDPPDFEN</sequence>
<feature type="transmembrane region" description="Helical" evidence="8">
    <location>
        <begin position="102"/>
        <end position="125"/>
    </location>
</feature>
<dbReference type="InterPro" id="IPR045122">
    <property type="entry name" value="Csc1-like"/>
</dbReference>
<dbReference type="GO" id="GO:0006817">
    <property type="term" value="P:phosphate ion transport"/>
    <property type="evidence" value="ECO:0007669"/>
    <property type="project" value="EnsemblFungi"/>
</dbReference>
<evidence type="ECO:0000256" key="5">
    <source>
        <dbReference type="ARBA" id="ARBA00022989"/>
    </source>
</evidence>
<evidence type="ECO:0000259" key="12">
    <source>
        <dbReference type="Pfam" id="PF14703"/>
    </source>
</evidence>
<dbReference type="OrthoDB" id="1076608at2759"/>
<dbReference type="PANTHER" id="PTHR13018">
    <property type="entry name" value="PROBABLE MEMBRANE PROTEIN DUF221-RELATED"/>
    <property type="match status" value="1"/>
</dbReference>
<feature type="compositionally biased region" description="Basic and acidic residues" evidence="7">
    <location>
        <begin position="270"/>
        <end position="284"/>
    </location>
</feature>
<feature type="compositionally biased region" description="Polar residues" evidence="7">
    <location>
        <begin position="940"/>
        <end position="955"/>
    </location>
</feature>
<feature type="region of interest" description="Disordered" evidence="7">
    <location>
        <begin position="270"/>
        <end position="289"/>
    </location>
</feature>
<evidence type="ECO:0000256" key="1">
    <source>
        <dbReference type="ARBA" id="ARBA00004141"/>
    </source>
</evidence>
<evidence type="ECO:0000256" key="2">
    <source>
        <dbReference type="ARBA" id="ARBA00007779"/>
    </source>
</evidence>
<comment type="similarity">
    <text evidence="2">Belongs to the CSC1 (TC 1.A.17) family.</text>
</comment>
<proteinExistence type="inferred from homology"/>
<reference evidence="14" key="1">
    <citation type="submission" date="2016-11" db="EMBL/GenBank/DDBJ databases">
        <authorList>
            <person name="Guldener U."/>
        </authorList>
    </citation>
    <scope>NUCLEOTIDE SEQUENCE [LARGE SCALE GENOMIC DNA]</scope>
</reference>
<feature type="region of interest" description="Disordered" evidence="7">
    <location>
        <begin position="930"/>
        <end position="955"/>
    </location>
</feature>
<dbReference type="InterPro" id="IPR027815">
    <property type="entry name" value="CSC1/OSCA1-like_cyt"/>
</dbReference>
<feature type="transmembrane region" description="Helical" evidence="8">
    <location>
        <begin position="152"/>
        <end position="171"/>
    </location>
</feature>
<dbReference type="GO" id="GO:0005886">
    <property type="term" value="C:plasma membrane"/>
    <property type="evidence" value="ECO:0007669"/>
    <property type="project" value="TreeGrafter"/>
</dbReference>
<name>A0A1L0CXP2_9ASCO</name>
<feature type="domain" description="CSC1/OSCA1-like N-terminal transmembrane" evidence="11">
    <location>
        <begin position="13"/>
        <end position="173"/>
    </location>
</feature>
<keyword evidence="6 8" id="KW-0472">Membrane</keyword>
<keyword evidence="14" id="KW-1185">Reference proteome</keyword>
<evidence type="ECO:0000259" key="11">
    <source>
        <dbReference type="Pfam" id="PF13967"/>
    </source>
</evidence>
<dbReference type="Proteomes" id="UP000183365">
    <property type="component" value="Unassembled WGS sequence"/>
</dbReference>
<evidence type="ECO:0000256" key="7">
    <source>
        <dbReference type="SAM" id="MobiDB-lite"/>
    </source>
</evidence>
<keyword evidence="3" id="KW-0813">Transport</keyword>
<dbReference type="GO" id="GO:0005227">
    <property type="term" value="F:calcium-activated cation channel activity"/>
    <property type="evidence" value="ECO:0007669"/>
    <property type="project" value="InterPro"/>
</dbReference>